<dbReference type="Gene3D" id="1.10.10.10">
    <property type="entry name" value="Winged helix-like DNA-binding domain superfamily/Winged helix DNA-binding domain"/>
    <property type="match status" value="1"/>
</dbReference>
<dbReference type="PANTHER" id="PTHR43712">
    <property type="entry name" value="PUTATIVE (AFU_ORTHOLOGUE AFUA_4G14580)-RELATED"/>
    <property type="match status" value="1"/>
</dbReference>
<feature type="compositionally biased region" description="Polar residues" evidence="5">
    <location>
        <begin position="87"/>
        <end position="108"/>
    </location>
</feature>
<dbReference type="PANTHER" id="PTHR43712:SF4">
    <property type="entry name" value="O-METHYLTRANSFERASE DOMAIN-CONTAINING PROTEIN"/>
    <property type="match status" value="1"/>
</dbReference>
<keyword evidence="1" id="KW-0489">Methyltransferase</keyword>
<proteinExistence type="predicted"/>
<reference evidence="7" key="1">
    <citation type="submission" date="2023-08" db="EMBL/GenBank/DDBJ databases">
        <title>Black Yeasts Isolated from many extreme environments.</title>
        <authorList>
            <person name="Coleine C."/>
            <person name="Stajich J.E."/>
            <person name="Selbmann L."/>
        </authorList>
    </citation>
    <scope>NUCLEOTIDE SEQUENCE</scope>
    <source>
        <strain evidence="7">CCFEE 5810</strain>
    </source>
</reference>
<dbReference type="InterPro" id="IPR016461">
    <property type="entry name" value="COMT-like"/>
</dbReference>
<dbReference type="PROSITE" id="PS51683">
    <property type="entry name" value="SAM_OMT_II"/>
    <property type="match status" value="1"/>
</dbReference>
<feature type="active site" description="Proton acceptor" evidence="4">
    <location>
        <position position="229"/>
    </location>
</feature>
<accession>A0AAN7ZLW7</accession>
<dbReference type="InterPro" id="IPR036390">
    <property type="entry name" value="WH_DNA-bd_sf"/>
</dbReference>
<name>A0AAN7ZLW7_9PEZI</name>
<evidence type="ECO:0000313" key="7">
    <source>
        <dbReference type="EMBL" id="KAK5694169.1"/>
    </source>
</evidence>
<evidence type="ECO:0000256" key="3">
    <source>
        <dbReference type="ARBA" id="ARBA00022691"/>
    </source>
</evidence>
<evidence type="ECO:0000313" key="8">
    <source>
        <dbReference type="Proteomes" id="UP001310594"/>
    </source>
</evidence>
<dbReference type="InterPro" id="IPR029063">
    <property type="entry name" value="SAM-dependent_MTases_sf"/>
</dbReference>
<feature type="region of interest" description="Disordered" evidence="5">
    <location>
        <begin position="87"/>
        <end position="109"/>
    </location>
</feature>
<evidence type="ECO:0000256" key="1">
    <source>
        <dbReference type="ARBA" id="ARBA00022603"/>
    </source>
</evidence>
<dbReference type="InterPro" id="IPR036388">
    <property type="entry name" value="WH-like_DNA-bd_sf"/>
</dbReference>
<protein>
    <recommendedName>
        <fullName evidence="6">O-methyltransferase C-terminal domain-containing protein</fullName>
    </recommendedName>
</protein>
<gene>
    <name evidence="7" type="ORF">LTR97_009790</name>
</gene>
<keyword evidence="2" id="KW-0808">Transferase</keyword>
<organism evidence="7 8">
    <name type="scientific">Elasticomyces elasticus</name>
    <dbReference type="NCBI Taxonomy" id="574655"/>
    <lineage>
        <taxon>Eukaryota</taxon>
        <taxon>Fungi</taxon>
        <taxon>Dikarya</taxon>
        <taxon>Ascomycota</taxon>
        <taxon>Pezizomycotina</taxon>
        <taxon>Dothideomycetes</taxon>
        <taxon>Dothideomycetidae</taxon>
        <taxon>Mycosphaerellales</taxon>
        <taxon>Teratosphaeriaceae</taxon>
        <taxon>Elasticomyces</taxon>
    </lineage>
</organism>
<dbReference type="Pfam" id="PF00891">
    <property type="entry name" value="Methyltransf_2"/>
    <property type="match status" value="1"/>
</dbReference>
<keyword evidence="3" id="KW-0949">S-adenosyl-L-methionine</keyword>
<dbReference type="Gene3D" id="3.40.50.150">
    <property type="entry name" value="Vaccinia Virus protein VP39"/>
    <property type="match status" value="1"/>
</dbReference>
<dbReference type="InterPro" id="IPR001077">
    <property type="entry name" value="COMT_C"/>
</dbReference>
<evidence type="ECO:0000259" key="6">
    <source>
        <dbReference type="Pfam" id="PF00891"/>
    </source>
</evidence>
<dbReference type="PIRSF" id="PIRSF005739">
    <property type="entry name" value="O-mtase"/>
    <property type="match status" value="1"/>
</dbReference>
<sequence length="317" mass="35456">MVDTEHEQRWDVGDLATAVDVDDTLLYRVLRYLFTLNIVTEDPDGRYGVTDVVRWLATDAAESDVRRSKTTSLAISESLPDILQRQRAQLDSGTSSTTNTSLAPSPLQSPRDDVISDFVTLMRTKRQMRKSWMDVFPMPILRLSGHDYGSGRVNFVQIGKAWDGEQCLALRTRSPGVLGNMVLQVPEAVIARTDQTRLAGYGVSVQVHDPSRIQPVIGAKAYYLKNFLHDLSDERCLMILQRLAAACAPDSFVLIDEMILQAGDSQQKNLQMLSYLTAMERTRAQWEALLTQAGLQLRRLYTYDAELGDSVIAAVKS</sequence>
<dbReference type="GO" id="GO:0008171">
    <property type="term" value="F:O-methyltransferase activity"/>
    <property type="evidence" value="ECO:0007669"/>
    <property type="project" value="InterPro"/>
</dbReference>
<dbReference type="AlphaFoldDB" id="A0AAN7ZLW7"/>
<dbReference type="SUPFAM" id="SSF53335">
    <property type="entry name" value="S-adenosyl-L-methionine-dependent methyltransferases"/>
    <property type="match status" value="1"/>
</dbReference>
<evidence type="ECO:0000256" key="5">
    <source>
        <dbReference type="SAM" id="MobiDB-lite"/>
    </source>
</evidence>
<dbReference type="SUPFAM" id="SSF46785">
    <property type="entry name" value="Winged helix' DNA-binding domain"/>
    <property type="match status" value="1"/>
</dbReference>
<feature type="domain" description="O-methyltransferase C-terminal" evidence="6">
    <location>
        <begin position="181"/>
        <end position="295"/>
    </location>
</feature>
<dbReference type="GO" id="GO:0032259">
    <property type="term" value="P:methylation"/>
    <property type="evidence" value="ECO:0007669"/>
    <property type="project" value="UniProtKB-KW"/>
</dbReference>
<dbReference type="EMBL" id="JAVRQU010000016">
    <property type="protein sequence ID" value="KAK5694169.1"/>
    <property type="molecule type" value="Genomic_DNA"/>
</dbReference>
<evidence type="ECO:0000256" key="2">
    <source>
        <dbReference type="ARBA" id="ARBA00022679"/>
    </source>
</evidence>
<evidence type="ECO:0000256" key="4">
    <source>
        <dbReference type="PIRSR" id="PIRSR005739-1"/>
    </source>
</evidence>
<dbReference type="Proteomes" id="UP001310594">
    <property type="component" value="Unassembled WGS sequence"/>
</dbReference>
<comment type="caution">
    <text evidence="7">The sequence shown here is derived from an EMBL/GenBank/DDBJ whole genome shotgun (WGS) entry which is preliminary data.</text>
</comment>